<proteinExistence type="predicted"/>
<dbReference type="InterPro" id="IPR036397">
    <property type="entry name" value="RNaseH_sf"/>
</dbReference>
<dbReference type="InterPro" id="IPR038717">
    <property type="entry name" value="Tc1-like_DDE_dom"/>
</dbReference>
<feature type="domain" description="Tc1-like transposase DDE" evidence="1">
    <location>
        <begin position="23"/>
        <end position="162"/>
    </location>
</feature>
<protein>
    <submittedName>
        <fullName evidence="2">Transposase</fullName>
    </submittedName>
</protein>
<accession>A0AB37UBW7</accession>
<gene>
    <name evidence="2" type="ORF">DSM107010_60390</name>
</gene>
<keyword evidence="3" id="KW-1185">Reference proteome</keyword>
<organism evidence="2 3">
    <name type="scientific">Chroococcidiopsis cubana SAG 39.79</name>
    <dbReference type="NCBI Taxonomy" id="388085"/>
    <lineage>
        <taxon>Bacteria</taxon>
        <taxon>Bacillati</taxon>
        <taxon>Cyanobacteriota</taxon>
        <taxon>Cyanophyceae</taxon>
        <taxon>Chroococcidiopsidales</taxon>
        <taxon>Chroococcidiopsidaceae</taxon>
        <taxon>Chroococcidiopsis</taxon>
    </lineage>
</organism>
<dbReference type="EMBL" id="RSCK01000098">
    <property type="protein sequence ID" value="RUT03352.1"/>
    <property type="molecule type" value="Genomic_DNA"/>
</dbReference>
<name>A0AB37UBW7_9CYAN</name>
<sequence>MEKKMAQTLEQVRSSYPDATVEVWAEDEHRIGLHPVNRMVWVPVGEQPVAQVNWRFEWLWLVGFVHPCSGETNWWIVPLLNWRVFSRLLADFARHFGLGKRKRVILVVDLCLFPSQRSSRIPDGIHLLFLPPKSPELQPSERLWTLTNEAIANRSFTPLDELEAVTSHRCQVLLNQRQLIQGLTSYHWWTEAVN</sequence>
<dbReference type="Gene3D" id="3.30.420.10">
    <property type="entry name" value="Ribonuclease H-like superfamily/Ribonuclease H"/>
    <property type="match status" value="1"/>
</dbReference>
<dbReference type="AlphaFoldDB" id="A0AB37UBW7"/>
<dbReference type="Pfam" id="PF13358">
    <property type="entry name" value="DDE_3"/>
    <property type="match status" value="1"/>
</dbReference>
<evidence type="ECO:0000313" key="2">
    <source>
        <dbReference type="EMBL" id="RUT03352.1"/>
    </source>
</evidence>
<dbReference type="GO" id="GO:0003676">
    <property type="term" value="F:nucleic acid binding"/>
    <property type="evidence" value="ECO:0007669"/>
    <property type="project" value="InterPro"/>
</dbReference>
<dbReference type="Proteomes" id="UP000282574">
    <property type="component" value="Unassembled WGS sequence"/>
</dbReference>
<evidence type="ECO:0000259" key="1">
    <source>
        <dbReference type="Pfam" id="PF13358"/>
    </source>
</evidence>
<reference evidence="2 3" key="1">
    <citation type="journal article" date="2019" name="Genome Biol. Evol.">
        <title>Day and night: Metabolic profiles and evolutionary relationships of six axenic non-marine cyanobacteria.</title>
        <authorList>
            <person name="Will S.E."/>
            <person name="Henke P."/>
            <person name="Boedeker C."/>
            <person name="Huang S."/>
            <person name="Brinkmann H."/>
            <person name="Rohde M."/>
            <person name="Jarek M."/>
            <person name="Friedl T."/>
            <person name="Seufert S."/>
            <person name="Schumacher M."/>
            <person name="Overmann J."/>
            <person name="Neumann-Schaal M."/>
            <person name="Petersen J."/>
        </authorList>
    </citation>
    <scope>NUCLEOTIDE SEQUENCE [LARGE SCALE GENOMIC DNA]</scope>
    <source>
        <strain evidence="2 3">SAG 39.79</strain>
    </source>
</reference>
<evidence type="ECO:0000313" key="3">
    <source>
        <dbReference type="Proteomes" id="UP000282574"/>
    </source>
</evidence>
<comment type="caution">
    <text evidence="2">The sequence shown here is derived from an EMBL/GenBank/DDBJ whole genome shotgun (WGS) entry which is preliminary data.</text>
</comment>